<dbReference type="GO" id="GO:0003677">
    <property type="term" value="F:DNA binding"/>
    <property type="evidence" value="ECO:0007669"/>
    <property type="project" value="UniProtKB-UniRule"/>
</dbReference>
<evidence type="ECO:0000256" key="4">
    <source>
        <dbReference type="ARBA" id="ARBA00022801"/>
    </source>
</evidence>
<dbReference type="Gene3D" id="1.10.486.10">
    <property type="entry name" value="PCRA, domain 4"/>
    <property type="match status" value="1"/>
</dbReference>
<evidence type="ECO:0000256" key="5">
    <source>
        <dbReference type="ARBA" id="ARBA00022806"/>
    </source>
</evidence>
<evidence type="ECO:0000256" key="10">
    <source>
        <dbReference type="HAMAP-Rule" id="MF_01486"/>
    </source>
</evidence>
<evidence type="ECO:0000256" key="7">
    <source>
        <dbReference type="ARBA" id="ARBA00022840"/>
    </source>
</evidence>
<dbReference type="InterPro" id="IPR006697">
    <property type="entry name" value="RecC"/>
</dbReference>
<dbReference type="InterPro" id="IPR027417">
    <property type="entry name" value="P-loop_NTPase"/>
</dbReference>
<protein>
    <recommendedName>
        <fullName evidence="10">RecBCD enzyme subunit RecC</fullName>
    </recommendedName>
    <alternativeName>
        <fullName evidence="10">Exonuclease V subunit RecC</fullName>
        <shortName evidence="10">ExoV subunit RecC</shortName>
    </alternativeName>
    <alternativeName>
        <fullName evidence="10">Helicase/nuclease RecBCD subunit RecC</fullName>
    </alternativeName>
</protein>
<evidence type="ECO:0000259" key="11">
    <source>
        <dbReference type="Pfam" id="PF17946"/>
    </source>
</evidence>
<evidence type="ECO:0000256" key="6">
    <source>
        <dbReference type="ARBA" id="ARBA00022839"/>
    </source>
</evidence>
<keyword evidence="4 10" id="KW-0378">Hydrolase</keyword>
<comment type="miscellaneous">
    <text evidence="10">In the RecBCD complex, RecB has a slow 3'-5' helicase, an exonuclease activity and loads RecA onto ssDNA, RecD has a fast 5'-3' helicase activity, while RecC stimulates the ATPase and processivity of the RecB helicase and contributes to recognition of the Chi site.</text>
</comment>
<dbReference type="Gene3D" id="3.40.50.300">
    <property type="entry name" value="P-loop containing nucleotide triphosphate hydrolases"/>
    <property type="match status" value="1"/>
</dbReference>
<keyword evidence="7 10" id="KW-0067">ATP-binding</keyword>
<dbReference type="RefSeq" id="WP_076876823.1">
    <property type="nucleotide sequence ID" value="NZ_MLCN01000003.1"/>
</dbReference>
<dbReference type="GO" id="GO:0008854">
    <property type="term" value="F:exodeoxyribonuclease V activity"/>
    <property type="evidence" value="ECO:0007669"/>
    <property type="project" value="InterPro"/>
</dbReference>
<dbReference type="GO" id="GO:0005524">
    <property type="term" value="F:ATP binding"/>
    <property type="evidence" value="ECO:0007669"/>
    <property type="project" value="UniProtKB-UniRule"/>
</dbReference>
<keyword evidence="8 10" id="KW-0238">DNA-binding</keyword>
<dbReference type="PIRSF" id="PIRSF000980">
    <property type="entry name" value="RecC"/>
    <property type="match status" value="1"/>
</dbReference>
<evidence type="ECO:0000256" key="8">
    <source>
        <dbReference type="ARBA" id="ARBA00023125"/>
    </source>
</evidence>
<keyword evidence="1 10" id="KW-0540">Nuclease</keyword>
<keyword evidence="9 10" id="KW-0234">DNA repair</keyword>
<dbReference type="SUPFAM" id="SSF52540">
    <property type="entry name" value="P-loop containing nucleoside triphosphate hydrolases"/>
    <property type="match status" value="2"/>
</dbReference>
<dbReference type="GO" id="GO:0000724">
    <property type="term" value="P:double-strand break repair via homologous recombination"/>
    <property type="evidence" value="ECO:0007669"/>
    <property type="project" value="UniProtKB-UniRule"/>
</dbReference>
<dbReference type="Gene3D" id="1.10.10.160">
    <property type="match status" value="1"/>
</dbReference>
<dbReference type="PANTHER" id="PTHR30591:SF1">
    <property type="entry name" value="RECBCD ENZYME SUBUNIT RECC"/>
    <property type="match status" value="1"/>
</dbReference>
<dbReference type="AlphaFoldDB" id="A0A1S8D075"/>
<keyword evidence="3 10" id="KW-0227">DNA damage</keyword>
<comment type="subunit">
    <text evidence="10">Heterotrimer of RecB, RecC and RecD. All subunits contribute to DNA-binding.</text>
</comment>
<dbReference type="SUPFAM" id="SSF52980">
    <property type="entry name" value="Restriction endonuclease-like"/>
    <property type="match status" value="1"/>
</dbReference>
<dbReference type="GO" id="GO:0009338">
    <property type="term" value="C:exodeoxyribonuclease V complex"/>
    <property type="evidence" value="ECO:0007669"/>
    <property type="project" value="InterPro"/>
</dbReference>
<reference evidence="12 13" key="1">
    <citation type="submission" date="2016-10" db="EMBL/GenBank/DDBJ databases">
        <title>Draft Genome sequence of Alkanindiges sp. strain H1.</title>
        <authorList>
            <person name="Subhash Y."/>
            <person name="Lee S."/>
        </authorList>
    </citation>
    <scope>NUCLEOTIDE SEQUENCE [LARGE SCALE GENOMIC DNA]</scope>
    <source>
        <strain evidence="12 13">H1</strain>
    </source>
</reference>
<dbReference type="Pfam" id="PF04257">
    <property type="entry name" value="Exonuc_V_gamma"/>
    <property type="match status" value="1"/>
</dbReference>
<dbReference type="EMBL" id="MLCN01000003">
    <property type="protein sequence ID" value="ONG42133.1"/>
    <property type="molecule type" value="Genomic_DNA"/>
</dbReference>
<dbReference type="Gene3D" id="3.40.50.10930">
    <property type="match status" value="1"/>
</dbReference>
<comment type="similarity">
    <text evidence="10">Belongs to the RecC family.</text>
</comment>
<dbReference type="HAMAP" id="MF_01486">
    <property type="entry name" value="RecC"/>
    <property type="match status" value="1"/>
</dbReference>
<dbReference type="PANTHER" id="PTHR30591">
    <property type="entry name" value="RECBCD ENZYME SUBUNIT RECC"/>
    <property type="match status" value="1"/>
</dbReference>
<dbReference type="GO" id="GO:0003678">
    <property type="term" value="F:DNA helicase activity"/>
    <property type="evidence" value="ECO:0007669"/>
    <property type="project" value="UniProtKB-UniRule"/>
</dbReference>
<keyword evidence="13" id="KW-1185">Reference proteome</keyword>
<dbReference type="Proteomes" id="UP000192132">
    <property type="component" value="Unassembled WGS sequence"/>
</dbReference>
<dbReference type="STRING" id="1907941.BKE30_01110"/>
<keyword evidence="6 10" id="KW-0269">Exonuclease</keyword>
<dbReference type="OrthoDB" id="9762834at2"/>
<evidence type="ECO:0000256" key="2">
    <source>
        <dbReference type="ARBA" id="ARBA00022741"/>
    </source>
</evidence>
<evidence type="ECO:0000256" key="3">
    <source>
        <dbReference type="ARBA" id="ARBA00022763"/>
    </source>
</evidence>
<keyword evidence="5 10" id="KW-0347">Helicase</keyword>
<dbReference type="InterPro" id="IPR013986">
    <property type="entry name" value="DExx_box_DNA_helicase_dom_sf"/>
</dbReference>
<proteinExistence type="inferred from homology"/>
<dbReference type="InterPro" id="IPR011335">
    <property type="entry name" value="Restrct_endonuc-II-like"/>
</dbReference>
<name>A0A1S8D075_9GAMM</name>
<feature type="domain" description="RecC C-terminal" evidence="11">
    <location>
        <begin position="860"/>
        <end position="1071"/>
    </location>
</feature>
<dbReference type="InterPro" id="IPR041500">
    <property type="entry name" value="RecC_C"/>
</dbReference>
<comment type="function">
    <text evidence="10">A helicase/nuclease that prepares dsDNA breaks (DSB) for recombinational DNA repair. Binds to DSBs and unwinds DNA via a highly rapid and processive ATP-dependent bidirectional helicase activity. Unwinds dsDNA until it encounters a Chi (crossover hotspot instigator) sequence from the 3' direction. Cuts ssDNA a few nucleotides 3' to the Chi site. The properties and activities of the enzyme are changed at Chi. The Chi-altered holoenzyme produces a long 3'-ssDNA overhang and facilitates RecA-binding to the ssDNA for homologous DNA recombination and repair. Holoenzyme degrades any linearized DNA that is unable to undergo homologous recombination. In the holoenzyme this subunit recognizes the wild-type Chi sequence, and when added to isolated RecB increases its ATP-dependent helicase processivity.</text>
</comment>
<organism evidence="12 13">
    <name type="scientific">Alkanindiges hydrocarboniclasticus</name>
    <dbReference type="NCBI Taxonomy" id="1907941"/>
    <lineage>
        <taxon>Bacteria</taxon>
        <taxon>Pseudomonadati</taxon>
        <taxon>Pseudomonadota</taxon>
        <taxon>Gammaproteobacteria</taxon>
        <taxon>Moraxellales</taxon>
        <taxon>Moraxellaceae</taxon>
        <taxon>Alkanindiges</taxon>
    </lineage>
</organism>
<evidence type="ECO:0000256" key="9">
    <source>
        <dbReference type="ARBA" id="ARBA00023204"/>
    </source>
</evidence>
<accession>A0A1S8D075</accession>
<keyword evidence="2 10" id="KW-0547">Nucleotide-binding</keyword>
<sequence>MLNITQSQRIDLLFAAMQDFFAAHPVGVLDAQQVIVPSHGVGVWLRYQLASQQGISARLNTDFFGTYQWTLYRRVLGNHIPRSAPFARQVIQWKLFAYFLAVLKQPEQYPQAQEVLKPLFERLSNSSHQQGKNQQRLLWKMAEQIAQVFANYVLYRPDWLVRWGKGQLLDMIPVLVNMDAKTPEWLLQRYSEMEVWQQFLWQTLFSEDFEKHQNIRRNFWQILDSNPAKRKVLPKSLTVFTVLQLPPSEFTFLKELARFIDIQFLHYNPSQEYWADSVDPLWLKQFELKNPKAAALFDSRHPLLTRMGKQARDIFALLAELSGNEMSSQGEWLDLFPAYFPNTLLGQIQHDVLHLVQPQKHCFKLQPQDDSIQVHACHSPLRQLEVLREQLMGWLSSDKSRKPADIVVFVPNLNDIAPLVRTVFSTQSGMYLPVHITGVAQADAEQLWQAITGRYSLLDGRFSIEDLLDWLALEAVQELYALSREDVQRLGELLADAGFRRGFDAVHLRETLADGDHDTRFTLEFALNRLMLGIAMPVQAVHAGVLAYEEVGRQDFELLAKLSRIYQDLAARRYLLKSQHKTLDKTPVKNQDHALHYSLQDWLSLLREELSSDFDHTTGTVGGKGVACALDELQHSLDLTQSSQLNLPFRFVLDEVGQILAQAPPGSVPTGKITFSRLGTLRPLPYKLVVMLNLDSGLFPARDNKNTFDLMSVMPAQRGDRSRLIDEQGAFLDGLLLAQEACWLFYNGFDVSDTQPRQPSGTVQELIEFIRDMLEIPDMLYAHIVHYHTLEPFELMNFQAGTLDADVVSGQSPSRLNHRQPRSYQGTWSVVAANLQQQFAAVKWLDQDLVHPVQVQQGLISLDYIIRQLCRPASHFLSQSRVQQIARQDLPAIFEPLSLNKLDEYHIRALHQQQPDQLAQGHLQAILPVGSAAMAYWKKSQAEAARNRQRLRRYGEQETALTERVLMLEPWQLRVQIPQDEQCQLWLSQYPYKQKGQRQLRYWLEHLAWHIQRNTQAADVQQGIGQRVIVLSDSTLIYQPITAKDATAHLLKWLDVWQQASSAPWVLPPNLVLHASGVQYDAEQQQASIKNLDSLRKTWLDGIQFWPVHEQEDCAQHRDWQLILRGQDAGQLFAEFMQQHAIVLYQPIKQFSQVLDQ</sequence>
<evidence type="ECO:0000313" key="13">
    <source>
        <dbReference type="Proteomes" id="UP000192132"/>
    </source>
</evidence>
<comment type="caution">
    <text evidence="12">The sequence shown here is derived from an EMBL/GenBank/DDBJ whole genome shotgun (WGS) entry which is preliminary data.</text>
</comment>
<evidence type="ECO:0000256" key="1">
    <source>
        <dbReference type="ARBA" id="ARBA00022722"/>
    </source>
</evidence>
<dbReference type="Pfam" id="PF17946">
    <property type="entry name" value="RecC_C"/>
    <property type="match status" value="1"/>
</dbReference>
<evidence type="ECO:0000313" key="12">
    <source>
        <dbReference type="EMBL" id="ONG42133.1"/>
    </source>
</evidence>
<gene>
    <name evidence="10" type="primary">recC</name>
    <name evidence="12" type="ORF">BKE30_01110</name>
</gene>